<organism evidence="1 2">
    <name type="scientific">Candidatus Avisuccinivibrio stercorigallinarum</name>
    <dbReference type="NCBI Taxonomy" id="2840704"/>
    <lineage>
        <taxon>Bacteria</taxon>
        <taxon>Pseudomonadati</taxon>
        <taxon>Pseudomonadota</taxon>
        <taxon>Gammaproteobacteria</taxon>
        <taxon>Aeromonadales</taxon>
        <taxon>Succinivibrionaceae</taxon>
        <taxon>Succinivibrionaceae incertae sedis</taxon>
        <taxon>Candidatus Avisuccinivibrio</taxon>
    </lineage>
</organism>
<reference evidence="1" key="2">
    <citation type="journal article" date="2021" name="PeerJ">
        <title>Extensive microbial diversity within the chicken gut microbiome revealed by metagenomics and culture.</title>
        <authorList>
            <person name="Gilroy R."/>
            <person name="Ravi A."/>
            <person name="Getino M."/>
            <person name="Pursley I."/>
            <person name="Horton D.L."/>
            <person name="Alikhan N.F."/>
            <person name="Baker D."/>
            <person name="Gharbi K."/>
            <person name="Hall N."/>
            <person name="Watson M."/>
            <person name="Adriaenssens E.M."/>
            <person name="Foster-Nyarko E."/>
            <person name="Jarju S."/>
            <person name="Secka A."/>
            <person name="Antonio M."/>
            <person name="Oren A."/>
            <person name="Chaudhuri R.R."/>
            <person name="La Ragione R."/>
            <person name="Hildebrand F."/>
            <person name="Pallen M.J."/>
        </authorList>
    </citation>
    <scope>NUCLEOTIDE SEQUENCE</scope>
    <source>
        <strain evidence="1">17213</strain>
    </source>
</reference>
<gene>
    <name evidence="1" type="ORF">IAB19_02185</name>
</gene>
<evidence type="ECO:0000313" key="2">
    <source>
        <dbReference type="Proteomes" id="UP000823631"/>
    </source>
</evidence>
<dbReference type="EMBL" id="JADINH010000036">
    <property type="protein sequence ID" value="MBO8415171.1"/>
    <property type="molecule type" value="Genomic_DNA"/>
</dbReference>
<proteinExistence type="predicted"/>
<accession>A0A9D9DBP4</accession>
<sequence>MDEIKATLAIEQLYLTPDEERLLRDFAEGRVSFSELYSFVVKNLKKAEAA</sequence>
<evidence type="ECO:0000313" key="1">
    <source>
        <dbReference type="EMBL" id="MBO8415171.1"/>
    </source>
</evidence>
<reference evidence="1" key="1">
    <citation type="submission" date="2020-10" db="EMBL/GenBank/DDBJ databases">
        <authorList>
            <person name="Gilroy R."/>
        </authorList>
    </citation>
    <scope>NUCLEOTIDE SEQUENCE</scope>
    <source>
        <strain evidence="1">17213</strain>
    </source>
</reference>
<dbReference type="AlphaFoldDB" id="A0A9D9DBP4"/>
<comment type="caution">
    <text evidence="1">The sequence shown here is derived from an EMBL/GenBank/DDBJ whole genome shotgun (WGS) entry which is preliminary data.</text>
</comment>
<name>A0A9D9DBP4_9GAMM</name>
<protein>
    <submittedName>
        <fullName evidence="1">Uncharacterized protein</fullName>
    </submittedName>
</protein>
<dbReference type="Proteomes" id="UP000823631">
    <property type="component" value="Unassembled WGS sequence"/>
</dbReference>